<keyword evidence="1" id="KW-0862">Zinc</keyword>
<protein>
    <recommendedName>
        <fullName evidence="2">CCHC-type domain-containing protein</fullName>
    </recommendedName>
</protein>
<gene>
    <name evidence="3" type="primary">BX640584.1</name>
</gene>
<evidence type="ECO:0000313" key="3">
    <source>
        <dbReference type="EMBL" id="SBR83996.1"/>
    </source>
</evidence>
<dbReference type="InterPro" id="IPR001969">
    <property type="entry name" value="Aspartic_peptidase_AS"/>
</dbReference>
<keyword evidence="1" id="KW-0479">Metal-binding</keyword>
<dbReference type="InterPro" id="IPR036875">
    <property type="entry name" value="Znf_CCHC_sf"/>
</dbReference>
<feature type="non-terminal residue" evidence="3">
    <location>
        <position position="237"/>
    </location>
</feature>
<dbReference type="InterPro" id="IPR021109">
    <property type="entry name" value="Peptidase_aspartic_dom_sf"/>
</dbReference>
<dbReference type="PROSITE" id="PS50158">
    <property type="entry name" value="ZF_CCHC"/>
    <property type="match status" value="1"/>
</dbReference>
<feature type="domain" description="CCHC-type" evidence="2">
    <location>
        <begin position="80"/>
        <end position="95"/>
    </location>
</feature>
<dbReference type="SUPFAM" id="SSF57756">
    <property type="entry name" value="Retrovirus zinc finger-like domains"/>
    <property type="match status" value="1"/>
</dbReference>
<reference evidence="3" key="1">
    <citation type="submission" date="2016-05" db="EMBL/GenBank/DDBJ databases">
        <authorList>
            <person name="Lavstsen T."/>
            <person name="Jespersen J.S."/>
        </authorList>
    </citation>
    <scope>NUCLEOTIDE SEQUENCE</scope>
    <source>
        <tissue evidence="3">Brain</tissue>
    </source>
</reference>
<name>A0A1A8PRV3_9TELE</name>
<organism evidence="3">
    <name type="scientific">Nothobranchius rachovii</name>
    <name type="common">bluefin notho</name>
    <dbReference type="NCBI Taxonomy" id="451742"/>
    <lineage>
        <taxon>Eukaryota</taxon>
        <taxon>Metazoa</taxon>
        <taxon>Chordata</taxon>
        <taxon>Craniata</taxon>
        <taxon>Vertebrata</taxon>
        <taxon>Euteleostomi</taxon>
        <taxon>Actinopterygii</taxon>
        <taxon>Neopterygii</taxon>
        <taxon>Teleostei</taxon>
        <taxon>Neoteleostei</taxon>
        <taxon>Acanthomorphata</taxon>
        <taxon>Ovalentaria</taxon>
        <taxon>Atherinomorphae</taxon>
        <taxon>Cyprinodontiformes</taxon>
        <taxon>Nothobranchiidae</taxon>
        <taxon>Nothobranchius</taxon>
    </lineage>
</organism>
<dbReference type="Gene3D" id="2.40.70.10">
    <property type="entry name" value="Acid Proteases"/>
    <property type="match status" value="1"/>
</dbReference>
<dbReference type="EMBL" id="HAEH01008260">
    <property type="protein sequence ID" value="SBR83996.1"/>
    <property type="molecule type" value="Transcribed_RNA"/>
</dbReference>
<reference evidence="3" key="2">
    <citation type="submission" date="2016-06" db="EMBL/GenBank/DDBJ databases">
        <title>The genome of a short-lived fish provides insights into sex chromosome evolution and the genetic control of aging.</title>
        <authorList>
            <person name="Reichwald K."/>
            <person name="Felder M."/>
            <person name="Petzold A."/>
            <person name="Koch P."/>
            <person name="Groth M."/>
            <person name="Platzer M."/>
        </authorList>
    </citation>
    <scope>NUCLEOTIDE SEQUENCE</scope>
    <source>
        <tissue evidence="3">Brain</tissue>
    </source>
</reference>
<dbReference type="InterPro" id="IPR050951">
    <property type="entry name" value="Retrovirus_Pol_polyprotein"/>
</dbReference>
<evidence type="ECO:0000256" key="1">
    <source>
        <dbReference type="PROSITE-ProRule" id="PRU00047"/>
    </source>
</evidence>
<dbReference type="Gene3D" id="4.10.60.10">
    <property type="entry name" value="Zinc finger, CCHC-type"/>
    <property type="match status" value="1"/>
</dbReference>
<dbReference type="Pfam" id="PF00098">
    <property type="entry name" value="zf-CCHC"/>
    <property type="match status" value="1"/>
</dbReference>
<dbReference type="AlphaFoldDB" id="A0A1A8PRV3"/>
<evidence type="ECO:0000259" key="2">
    <source>
        <dbReference type="PROSITE" id="PS50158"/>
    </source>
</evidence>
<dbReference type="GO" id="GO:0004190">
    <property type="term" value="F:aspartic-type endopeptidase activity"/>
    <property type="evidence" value="ECO:0007669"/>
    <property type="project" value="InterPro"/>
</dbReference>
<dbReference type="GO" id="GO:0006508">
    <property type="term" value="P:proteolysis"/>
    <property type="evidence" value="ECO:0007669"/>
    <property type="project" value="InterPro"/>
</dbReference>
<proteinExistence type="predicted"/>
<dbReference type="PANTHER" id="PTHR37984">
    <property type="entry name" value="PROTEIN CBG26694"/>
    <property type="match status" value="1"/>
</dbReference>
<feature type="non-terminal residue" evidence="3">
    <location>
        <position position="1"/>
    </location>
</feature>
<dbReference type="InterPro" id="IPR001878">
    <property type="entry name" value="Znf_CCHC"/>
</dbReference>
<accession>A0A1A8PRV3</accession>
<dbReference type="GO" id="GO:0008270">
    <property type="term" value="F:zinc ion binding"/>
    <property type="evidence" value="ECO:0007669"/>
    <property type="project" value="UniProtKB-KW"/>
</dbReference>
<dbReference type="SUPFAM" id="SSF50630">
    <property type="entry name" value="Acid proteases"/>
    <property type="match status" value="1"/>
</dbReference>
<dbReference type="SMART" id="SM00343">
    <property type="entry name" value="ZnF_C2HC"/>
    <property type="match status" value="2"/>
</dbReference>
<dbReference type="GO" id="GO:0003676">
    <property type="term" value="F:nucleic acid binding"/>
    <property type="evidence" value="ECO:0007669"/>
    <property type="project" value="InterPro"/>
</dbReference>
<dbReference type="PROSITE" id="PS00141">
    <property type="entry name" value="ASP_PROTEASE"/>
    <property type="match status" value="1"/>
</dbReference>
<keyword evidence="1" id="KW-0863">Zinc-finger</keyword>
<dbReference type="PANTHER" id="PTHR37984:SF11">
    <property type="entry name" value="INTEGRASE CATALYTIC DOMAIN-CONTAINING PROTEIN"/>
    <property type="match status" value="1"/>
</dbReference>
<sequence length="237" mass="25862">KLACQVEAAIGHAQTLSATTEAAAVHEVKVKPKRPFKARNKNARSEEYKTSRKQERACYRCGAATHLADAPECPALKVTCRNCNKKGHFARVCKSKKNTADVGEMVVLELNTVQMIHNGQDVDKICCDVFLTAQSTTCQVELVVDTGSAVSIIPERLYDNYFQHVPLSEPPKRLVTYTKDHVPVLGCLTALVQHGSVAAQAELYVVKTGTALLGMDLFRALKLTIDKEAVSIPETPG</sequence>